<dbReference type="Proteomes" id="UP000266313">
    <property type="component" value="Chromosome"/>
</dbReference>
<protein>
    <submittedName>
        <fullName evidence="1">Uncharacterized protein</fullName>
    </submittedName>
</protein>
<gene>
    <name evidence="1" type="ORF">sS8_2356</name>
</gene>
<evidence type="ECO:0000313" key="1">
    <source>
        <dbReference type="EMBL" id="BBA34308.1"/>
    </source>
</evidence>
<name>A0A250KRP4_9GAMM</name>
<dbReference type="KEGG" id="mmai:sS8_2356"/>
<reference evidence="1 2" key="1">
    <citation type="submission" date="2016-12" db="EMBL/GenBank/DDBJ databases">
        <title>Genome sequencing of Methylocaldum marinum.</title>
        <authorList>
            <person name="Takeuchi M."/>
            <person name="Kamagata Y."/>
            <person name="Hiraoka S."/>
            <person name="Oshima K."/>
            <person name="Hattori M."/>
            <person name="Iwasaki W."/>
        </authorList>
    </citation>
    <scope>NUCLEOTIDE SEQUENCE [LARGE SCALE GENOMIC DNA]</scope>
    <source>
        <strain evidence="1 2">S8</strain>
    </source>
</reference>
<accession>A0A250KRP4</accession>
<evidence type="ECO:0000313" key="2">
    <source>
        <dbReference type="Proteomes" id="UP000266313"/>
    </source>
</evidence>
<organism evidence="1 2">
    <name type="scientific">Methylocaldum marinum</name>
    <dbReference type="NCBI Taxonomy" id="1432792"/>
    <lineage>
        <taxon>Bacteria</taxon>
        <taxon>Pseudomonadati</taxon>
        <taxon>Pseudomonadota</taxon>
        <taxon>Gammaproteobacteria</taxon>
        <taxon>Methylococcales</taxon>
        <taxon>Methylococcaceae</taxon>
        <taxon>Methylocaldum</taxon>
    </lineage>
</organism>
<dbReference type="EMBL" id="AP017928">
    <property type="protein sequence ID" value="BBA34308.1"/>
    <property type="molecule type" value="Genomic_DNA"/>
</dbReference>
<dbReference type="AlphaFoldDB" id="A0A250KRP4"/>
<dbReference type="RefSeq" id="WP_170161048.1">
    <property type="nucleotide sequence ID" value="NZ_AP017928.1"/>
</dbReference>
<sequence length="82" mass="9021">MRGKKAVPVEIGAKLRAALTFGGGEHPPKGIAIDDGNGKIQVPNVDFRIFRRLKWSKPEVHHLQLGGQEAQVGLQRFRIVLA</sequence>
<proteinExistence type="predicted"/>
<keyword evidence="2" id="KW-1185">Reference proteome</keyword>